<reference evidence="1" key="1">
    <citation type="submission" date="2019-11" db="EMBL/GenBank/DDBJ databases">
        <title>Microbial mats filling the niche in hypersaline microbial mats.</title>
        <authorList>
            <person name="Wong H.L."/>
            <person name="Macleod F.I."/>
            <person name="White R.A. III"/>
            <person name="Burns B.P."/>
        </authorList>
    </citation>
    <scope>NUCLEOTIDE SEQUENCE</scope>
    <source>
        <strain evidence="1">Rbin_158</strain>
    </source>
</reference>
<evidence type="ECO:0000313" key="2">
    <source>
        <dbReference type="Proteomes" id="UP000649604"/>
    </source>
</evidence>
<organism evidence="1 2">
    <name type="scientific">candidate division KSB3 bacterium</name>
    <dbReference type="NCBI Taxonomy" id="2044937"/>
    <lineage>
        <taxon>Bacteria</taxon>
        <taxon>candidate division KSB3</taxon>
    </lineage>
</organism>
<dbReference type="InterPro" id="IPR010310">
    <property type="entry name" value="T7SS_ESAT-6-like"/>
</dbReference>
<name>A0A9D5Q841_9BACT</name>
<accession>A0A9D5Q841</accession>
<dbReference type="InterPro" id="IPR029013">
    <property type="entry name" value="HP0062-like_sf"/>
</dbReference>
<dbReference type="AlphaFoldDB" id="A0A9D5Q841"/>
<sequence>MPQAIVDPEELQRFAQNLKQFNAQLRQGMKQINGQFNQLGSTWRDQEHQKFAQEYQQTMRVIDRFLQTADQHIPFLIRKAQRAREYLNQR</sequence>
<evidence type="ECO:0008006" key="3">
    <source>
        <dbReference type="Google" id="ProtNLM"/>
    </source>
</evidence>
<proteinExistence type="predicted"/>
<comment type="caution">
    <text evidence="1">The sequence shown here is derived from an EMBL/GenBank/DDBJ whole genome shotgun (WGS) entry which is preliminary data.</text>
</comment>
<dbReference type="SUPFAM" id="SSF158414">
    <property type="entry name" value="HP0062-like"/>
    <property type="match status" value="1"/>
</dbReference>
<dbReference type="Pfam" id="PF06013">
    <property type="entry name" value="WXG100"/>
    <property type="match status" value="1"/>
</dbReference>
<dbReference type="Gene3D" id="1.10.287.850">
    <property type="entry name" value="HP0062-like domain"/>
    <property type="match status" value="1"/>
</dbReference>
<gene>
    <name evidence="1" type="ORF">GF339_18195</name>
</gene>
<dbReference type="Proteomes" id="UP000649604">
    <property type="component" value="Unassembled WGS sequence"/>
</dbReference>
<dbReference type="EMBL" id="WJJP01000593">
    <property type="protein sequence ID" value="MBD3326521.1"/>
    <property type="molecule type" value="Genomic_DNA"/>
</dbReference>
<evidence type="ECO:0000313" key="1">
    <source>
        <dbReference type="EMBL" id="MBD3326521.1"/>
    </source>
</evidence>
<protein>
    <recommendedName>
        <fullName evidence="3">WXG100 family type VII secretion target</fullName>
    </recommendedName>
</protein>